<name>A0A854W9D8_9STRE</name>
<accession>A0A854W9D8</accession>
<dbReference type="Proteomes" id="UP000217465">
    <property type="component" value="Unassembled WGS sequence"/>
</dbReference>
<dbReference type="EMBL" id="NSGR01000005">
    <property type="protein sequence ID" value="PCH13138.1"/>
    <property type="molecule type" value="Genomic_DNA"/>
</dbReference>
<dbReference type="RefSeq" id="WP_257865987.1">
    <property type="nucleotide sequence ID" value="NZ_NSGR01000005.1"/>
</dbReference>
<dbReference type="AlphaFoldDB" id="A0A854W9D8"/>
<evidence type="ECO:0000313" key="1">
    <source>
        <dbReference type="EMBL" id="PCH13138.1"/>
    </source>
</evidence>
<gene>
    <name evidence="1" type="ORF">A9Y57_00538</name>
</gene>
<protein>
    <submittedName>
        <fullName evidence="1">Uncharacterized protein</fullName>
    </submittedName>
</protein>
<sequence>MLEWICSIIELYKDYNKERIKFQFNIEENHIDYKLIAKQTSKSVSTIKKWRLRIEKLSGYSFKKAKHKVSRYSTQVFYKFTDDEVAKFIEVNRLVNKTNNLDQAIKQVWGDLDTQLEQDSIEMIADLRKDFQAYQKKSLLLIQSLGKQNHSLSQRLTTLSERLDQLEEEKDKGFLSKWKK</sequence>
<organism evidence="1 2">
    <name type="scientific">Streptococcus parauberis</name>
    <dbReference type="NCBI Taxonomy" id="1348"/>
    <lineage>
        <taxon>Bacteria</taxon>
        <taxon>Bacillati</taxon>
        <taxon>Bacillota</taxon>
        <taxon>Bacilli</taxon>
        <taxon>Lactobacillales</taxon>
        <taxon>Streptococcaceae</taxon>
        <taxon>Streptococcus</taxon>
    </lineage>
</organism>
<reference evidence="1 2" key="1">
    <citation type="submission" date="2016-06" db="EMBL/GenBank/DDBJ databases">
        <authorList>
            <person name="Haines A.N."/>
            <person name="Council K.R."/>
        </authorList>
    </citation>
    <scope>NUCLEOTIDE SEQUENCE [LARGE SCALE GENOMIC DNA]</scope>
    <source>
        <strain evidence="1 2">SP158-29</strain>
    </source>
</reference>
<comment type="caution">
    <text evidence="1">The sequence shown here is derived from an EMBL/GenBank/DDBJ whole genome shotgun (WGS) entry which is preliminary data.</text>
</comment>
<evidence type="ECO:0000313" key="2">
    <source>
        <dbReference type="Proteomes" id="UP000217465"/>
    </source>
</evidence>
<proteinExistence type="predicted"/>